<evidence type="ECO:0000256" key="1">
    <source>
        <dbReference type="ARBA" id="ARBA00005384"/>
    </source>
</evidence>
<dbReference type="InterPro" id="IPR015422">
    <property type="entry name" value="PyrdxlP-dep_Trfase_small"/>
</dbReference>
<dbReference type="GO" id="GO:0003677">
    <property type="term" value="F:DNA binding"/>
    <property type="evidence" value="ECO:0007669"/>
    <property type="project" value="UniProtKB-KW"/>
</dbReference>
<evidence type="ECO:0000256" key="3">
    <source>
        <dbReference type="ARBA" id="ARBA00023015"/>
    </source>
</evidence>
<comment type="similarity">
    <text evidence="1">In the C-terminal section; belongs to the class-I pyridoxal-phosphate-dependent aminotransferase family.</text>
</comment>
<dbReference type="InterPro" id="IPR015421">
    <property type="entry name" value="PyrdxlP-dep_Trfase_major"/>
</dbReference>
<gene>
    <name evidence="7" type="ORF">FHR84_002061</name>
</gene>
<accession>A0A852Z583</accession>
<evidence type="ECO:0000313" key="7">
    <source>
        <dbReference type="EMBL" id="NYH78736.1"/>
    </source>
</evidence>
<evidence type="ECO:0000313" key="8">
    <source>
        <dbReference type="Proteomes" id="UP000548304"/>
    </source>
</evidence>
<dbReference type="InterPro" id="IPR000524">
    <property type="entry name" value="Tscrpt_reg_HTH_GntR"/>
</dbReference>
<keyword evidence="4" id="KW-0238">DNA-binding</keyword>
<comment type="caution">
    <text evidence="7">The sequence shown here is derived from an EMBL/GenBank/DDBJ whole genome shotgun (WGS) entry which is preliminary data.</text>
</comment>
<dbReference type="CDD" id="cd00609">
    <property type="entry name" value="AAT_like"/>
    <property type="match status" value="1"/>
</dbReference>
<dbReference type="Pfam" id="PF00392">
    <property type="entry name" value="GntR"/>
    <property type="match status" value="1"/>
</dbReference>
<dbReference type="Gene3D" id="1.10.10.10">
    <property type="entry name" value="Winged helix-like DNA-binding domain superfamily/Winged helix DNA-binding domain"/>
    <property type="match status" value="1"/>
</dbReference>
<dbReference type="SUPFAM" id="SSF53383">
    <property type="entry name" value="PLP-dependent transferases"/>
    <property type="match status" value="1"/>
</dbReference>
<feature type="domain" description="HTH gntR-type" evidence="6">
    <location>
        <begin position="22"/>
        <end position="90"/>
    </location>
</feature>
<dbReference type="SUPFAM" id="SSF46785">
    <property type="entry name" value="Winged helix' DNA-binding domain"/>
    <property type="match status" value="1"/>
</dbReference>
<dbReference type="InterPro" id="IPR036388">
    <property type="entry name" value="WH-like_DNA-bd_sf"/>
</dbReference>
<dbReference type="CDD" id="cd07377">
    <property type="entry name" value="WHTH_GntR"/>
    <property type="match status" value="1"/>
</dbReference>
<evidence type="ECO:0000256" key="2">
    <source>
        <dbReference type="ARBA" id="ARBA00022898"/>
    </source>
</evidence>
<keyword evidence="8" id="KW-1185">Reference proteome</keyword>
<evidence type="ECO:0000256" key="5">
    <source>
        <dbReference type="ARBA" id="ARBA00023163"/>
    </source>
</evidence>
<organism evidence="7 8">
    <name type="scientific">Actinopolyspora biskrensis</name>
    <dbReference type="NCBI Taxonomy" id="1470178"/>
    <lineage>
        <taxon>Bacteria</taxon>
        <taxon>Bacillati</taxon>
        <taxon>Actinomycetota</taxon>
        <taxon>Actinomycetes</taxon>
        <taxon>Actinopolysporales</taxon>
        <taxon>Actinopolysporaceae</taxon>
        <taxon>Actinopolyspora</taxon>
    </lineage>
</organism>
<dbReference type="EMBL" id="JACBYW010000003">
    <property type="protein sequence ID" value="NYH78736.1"/>
    <property type="molecule type" value="Genomic_DNA"/>
</dbReference>
<dbReference type="InterPro" id="IPR004839">
    <property type="entry name" value="Aminotransferase_I/II_large"/>
</dbReference>
<dbReference type="InterPro" id="IPR015424">
    <property type="entry name" value="PyrdxlP-dep_Trfase"/>
</dbReference>
<proteinExistence type="inferred from homology"/>
<evidence type="ECO:0000256" key="4">
    <source>
        <dbReference type="ARBA" id="ARBA00023125"/>
    </source>
</evidence>
<protein>
    <recommendedName>
        <fullName evidence="6">HTH gntR-type domain-containing protein</fullName>
    </recommendedName>
</protein>
<dbReference type="PANTHER" id="PTHR46577">
    <property type="entry name" value="HTH-TYPE TRANSCRIPTIONAL REGULATORY PROTEIN GABR"/>
    <property type="match status" value="1"/>
</dbReference>
<dbReference type="Gene3D" id="3.90.1150.10">
    <property type="entry name" value="Aspartate Aminotransferase, domain 1"/>
    <property type="match status" value="1"/>
</dbReference>
<keyword evidence="5" id="KW-0804">Transcription</keyword>
<dbReference type="InterPro" id="IPR051446">
    <property type="entry name" value="HTH_trans_reg/aminotransferase"/>
</dbReference>
<dbReference type="Proteomes" id="UP000548304">
    <property type="component" value="Unassembled WGS sequence"/>
</dbReference>
<dbReference type="AlphaFoldDB" id="A0A852Z583"/>
<dbReference type="PANTHER" id="PTHR46577:SF1">
    <property type="entry name" value="HTH-TYPE TRANSCRIPTIONAL REGULATORY PROTEIN GABR"/>
    <property type="match status" value="1"/>
</dbReference>
<keyword evidence="2" id="KW-0663">Pyridoxal phosphate</keyword>
<dbReference type="SMART" id="SM00345">
    <property type="entry name" value="HTH_GNTR"/>
    <property type="match status" value="1"/>
</dbReference>
<dbReference type="Gene3D" id="3.40.640.10">
    <property type="entry name" value="Type I PLP-dependent aspartate aminotransferase-like (Major domain)"/>
    <property type="match status" value="1"/>
</dbReference>
<keyword evidence="3" id="KW-0805">Transcription regulation</keyword>
<dbReference type="PROSITE" id="PS50949">
    <property type="entry name" value="HTH_GNTR"/>
    <property type="match status" value="1"/>
</dbReference>
<dbReference type="GO" id="GO:0030170">
    <property type="term" value="F:pyridoxal phosphate binding"/>
    <property type="evidence" value="ECO:0007669"/>
    <property type="project" value="InterPro"/>
</dbReference>
<dbReference type="GO" id="GO:0003700">
    <property type="term" value="F:DNA-binding transcription factor activity"/>
    <property type="evidence" value="ECO:0007669"/>
    <property type="project" value="InterPro"/>
</dbReference>
<name>A0A852Z583_9ACTN</name>
<sequence length="477" mass="51371">MDGTIGANAVVRLLGDWTGGRRPRADVLRDALRGLVLEGQLPPGTRLPSERAFAGGLGVSRNLVTSALDELRELGFVESRRGAGSWTSLPPGDGGSAGAGGWYPPGREDVVNFAQGTPEALPEVFEAVSRAHRRLTPAVAGHGYHPQGTGELRERIAERFEARGLATTPDQVMITNGAQHAFALVLRALVAPGQRVLVEQPTYPNSLEAIRGTHARPVAVPMVDGYWDLDLLEATLAQGSPRLAYLIPDFQNPTGARMSERDRERLGSALKRHRTTAVVDETMVELDLSTGPAPPPQAAFAESEVVTVGSASKVFWGGLRLGWIRAPRDFVRRLVVGRAAVDLGSPALEQLVLSELLEHSAESLPRRREQLRHGRDRLVAALGEWCPEWTYRVPEGGLSLWCDTGGHYGSRLVAAAERHGVRLASSSRFSVEGDLDSRLRLPYTLPAEVLEDAVGRLARAAAELSPETEGVGAQLVT</sequence>
<dbReference type="Pfam" id="PF00155">
    <property type="entry name" value="Aminotran_1_2"/>
    <property type="match status" value="1"/>
</dbReference>
<reference evidence="7 8" key="1">
    <citation type="submission" date="2020-07" db="EMBL/GenBank/DDBJ databases">
        <title>Genomic Encyclopedia of Type Strains, Phase III (KMG-III): the genomes of soil and plant-associated and newly described type strains.</title>
        <authorList>
            <person name="Whitman W."/>
        </authorList>
    </citation>
    <scope>NUCLEOTIDE SEQUENCE [LARGE SCALE GENOMIC DNA]</scope>
    <source>
        <strain evidence="7 8">CECT 8576</strain>
    </source>
</reference>
<dbReference type="InterPro" id="IPR036390">
    <property type="entry name" value="WH_DNA-bd_sf"/>
</dbReference>
<evidence type="ECO:0000259" key="6">
    <source>
        <dbReference type="PROSITE" id="PS50949"/>
    </source>
</evidence>